<dbReference type="RefSeq" id="WP_146783333.1">
    <property type="nucleotide sequence ID" value="NZ_VOLT01000002.1"/>
</dbReference>
<keyword evidence="4" id="KW-1185">Reference proteome</keyword>
<dbReference type="AlphaFoldDB" id="A0A5C6QP10"/>
<dbReference type="Gene3D" id="2.40.160.10">
    <property type="entry name" value="Porin"/>
    <property type="match status" value="1"/>
</dbReference>
<proteinExistence type="predicted"/>
<name>A0A5C6QP10_9GAMM</name>
<reference evidence="3 4" key="1">
    <citation type="submission" date="2019-07" db="EMBL/GenBank/DDBJ databases">
        <title>Genomes of sea-ice associated Colwellia species.</title>
        <authorList>
            <person name="Bowman J.P."/>
        </authorList>
    </citation>
    <scope>NUCLEOTIDE SEQUENCE [LARGE SCALE GENOMIC DNA]</scope>
    <source>
        <strain evidence="3 4">ACAM 459</strain>
    </source>
</reference>
<dbReference type="Proteomes" id="UP000321822">
    <property type="component" value="Unassembled WGS sequence"/>
</dbReference>
<dbReference type="Pfam" id="PF13372">
    <property type="entry name" value="Alginate_exp"/>
    <property type="match status" value="1"/>
</dbReference>
<gene>
    <name evidence="3" type="ORF">ESZ36_02900</name>
</gene>
<evidence type="ECO:0000256" key="1">
    <source>
        <dbReference type="SAM" id="SignalP"/>
    </source>
</evidence>
<dbReference type="EMBL" id="VOLT01000002">
    <property type="protein sequence ID" value="TWX70629.1"/>
    <property type="molecule type" value="Genomic_DNA"/>
</dbReference>
<feature type="chain" id="PRO_5022800716" description="Alginate export domain-containing protein" evidence="1">
    <location>
        <begin position="25"/>
        <end position="404"/>
    </location>
</feature>
<accession>A0A5C6QP10</accession>
<evidence type="ECO:0000313" key="3">
    <source>
        <dbReference type="EMBL" id="TWX70629.1"/>
    </source>
</evidence>
<keyword evidence="1" id="KW-0732">Signal</keyword>
<dbReference type="InterPro" id="IPR023614">
    <property type="entry name" value="Porin_dom_sf"/>
</dbReference>
<organism evidence="3 4">
    <name type="scientific">Colwellia demingiae</name>
    <dbReference type="NCBI Taxonomy" id="89401"/>
    <lineage>
        <taxon>Bacteria</taxon>
        <taxon>Pseudomonadati</taxon>
        <taxon>Pseudomonadota</taxon>
        <taxon>Gammaproteobacteria</taxon>
        <taxon>Alteromonadales</taxon>
        <taxon>Colwelliaceae</taxon>
        <taxon>Colwellia</taxon>
    </lineage>
</organism>
<protein>
    <recommendedName>
        <fullName evidence="2">Alginate export domain-containing protein</fullName>
    </recommendedName>
</protein>
<dbReference type="OrthoDB" id="9767539at2"/>
<feature type="signal peptide" evidence="1">
    <location>
        <begin position="1"/>
        <end position="24"/>
    </location>
</feature>
<feature type="domain" description="Alginate export" evidence="2">
    <location>
        <begin position="48"/>
        <end position="280"/>
    </location>
</feature>
<sequence>MTPKKIALCLSIALAGSCSSIVFAEDTMKSVNSITDALINGKTSANMNLRYEGVSQDNALKDASAFTLRTRLTYETGTFAGFSSLVEFEDSRVVAGIDDYNNTLGKNAGEYSVIADPETTELDQAFLQYKQDIFSVKAGRQVITMDNHRFVGHVGWRQDRQTFDALSLDFTPMKGMTLDYSYITQRNRIFAEAKDIDSNDHLLNASYKTGIGKVTAYGYLLEVDNDTDNSLDTFGLRLNGGKDITYSVEYATQSSESGGTSYDADYLLAEVGTKFSGIGLKLGYELLGSDDGNYGFSTPLATLHKFNGWSDQFLNSPKEGLQDLYASIGGKLAGVKWALVFHKFDADQASATVDDLGSEIDAVYKYSFTKNYSGGIKLAAYSAGDVGSGKVDTEKLWLWVNAKF</sequence>
<evidence type="ECO:0000259" key="2">
    <source>
        <dbReference type="Pfam" id="PF13372"/>
    </source>
</evidence>
<comment type="caution">
    <text evidence="3">The sequence shown here is derived from an EMBL/GenBank/DDBJ whole genome shotgun (WGS) entry which is preliminary data.</text>
</comment>
<dbReference type="PROSITE" id="PS51257">
    <property type="entry name" value="PROKAR_LIPOPROTEIN"/>
    <property type="match status" value="1"/>
</dbReference>
<evidence type="ECO:0000313" key="4">
    <source>
        <dbReference type="Proteomes" id="UP000321822"/>
    </source>
</evidence>
<dbReference type="InterPro" id="IPR025388">
    <property type="entry name" value="Alginate_export_dom"/>
</dbReference>